<evidence type="ECO:0000313" key="4">
    <source>
        <dbReference type="EMBL" id="KAJ0974122.1"/>
    </source>
</evidence>
<dbReference type="InterPro" id="IPR002885">
    <property type="entry name" value="PPR_rpt"/>
</dbReference>
<organism evidence="4 5">
    <name type="scientific">Dioscorea zingiberensis</name>
    <dbReference type="NCBI Taxonomy" id="325984"/>
    <lineage>
        <taxon>Eukaryota</taxon>
        <taxon>Viridiplantae</taxon>
        <taxon>Streptophyta</taxon>
        <taxon>Embryophyta</taxon>
        <taxon>Tracheophyta</taxon>
        <taxon>Spermatophyta</taxon>
        <taxon>Magnoliopsida</taxon>
        <taxon>Liliopsida</taxon>
        <taxon>Dioscoreales</taxon>
        <taxon>Dioscoreaceae</taxon>
        <taxon>Dioscorea</taxon>
    </lineage>
</organism>
<dbReference type="FunFam" id="1.25.40.10:FF:000381">
    <property type="entry name" value="Pentatricopeptide repeat-containing protein"/>
    <property type="match status" value="2"/>
</dbReference>
<dbReference type="GO" id="GO:0009451">
    <property type="term" value="P:RNA modification"/>
    <property type="evidence" value="ECO:0007669"/>
    <property type="project" value="InterPro"/>
</dbReference>
<dbReference type="Pfam" id="PF20431">
    <property type="entry name" value="E_motif"/>
    <property type="match status" value="1"/>
</dbReference>
<dbReference type="FunFam" id="1.25.40.10:FF:000366">
    <property type="entry name" value="Pentatricopeptide (PPR) repeat-containing protein"/>
    <property type="match status" value="1"/>
</dbReference>
<dbReference type="PROSITE" id="PS51375">
    <property type="entry name" value="PPR"/>
    <property type="match status" value="6"/>
</dbReference>
<dbReference type="Gene3D" id="1.25.40.10">
    <property type="entry name" value="Tetratricopeptide repeat domain"/>
    <property type="match status" value="5"/>
</dbReference>
<sequence>MPQSRSIASWNSLIAGCLRRKENNRVLDLFSSVVREHRDPGVVAFAGALRACGASSKNWHIVQQIHGRIVRHGFCGDPVAGNPLIDLYSKSGYMESAWSVFAELSSRDSVSWVAMVSGFSQNGLGEEALRLYHWMHQSRVAPTPYVLSSVLSACTKSEFFEHGKQVHAQVIKQGFCSETFVGNALVTLYSQCRYLNLAEQIFSEMSHRDRVTYNALISGQVQRGSSENALLTFKKMQFSGFEPDPVTISSLLTACASIGVIQKGEQLHSFALKSGLSSDYIIEGSILDLYVKCANIEAAHEFFNMTDRTNVVLWNVMLVAYGQMGNLQQSFDLFYQMHFVGMQPNQYTYPSILRTCTYVGALDLGEQIHTLIIKTGFELNVYVSSVLIDMYSKCGRLTSAREILDRLSEEDVVSWTAMIAGYAQHEFFVEALRTFQEMHMCGIRSDNIGLASAVSACAGIKAIEQGLQIHAQACVFGYSKDLSIGNSLVNLYAKCGRIMEAYSAFQIIELKDEISWNGLISGFAQSGHCEEALKVFVQMSRAGVKANLFTFGSAISSSANIAGIKQGKQIHAKLIKFGYDSEIEGGNAIVSLYAKCGSIDDAKIAFSGMYARNEISWNAMITCYSQHGQGREALKLFEQMKDDGFKPNHVTFLGVLAACSHVGLIDDGLNYFNSMSEVHGIVPRPEHYACVVDILGRAGQLDHARGFIEEMPINPDAMVWRTLLSACTVHKNVEIGEFAAHHLLEQEPHDSANYVLLSNVYAVARKWGLRDHVRQIMRDRGVKKEPGRSWIEVKNVVHAFFVGDQLHPLADAIYKFLEDLNKRAVAIGYKQEKYFLLNDMEQEQKDHTAYVHSEKLAVAFGHMSLSPEAPLRVIKNLRVCNDCHTWMKFISDVTGRVIILRDAYRFHHFEEGACSCTDYW</sequence>
<dbReference type="AlphaFoldDB" id="A0A9D5CJ31"/>
<evidence type="ECO:0000256" key="2">
    <source>
        <dbReference type="PROSITE-ProRule" id="PRU00708"/>
    </source>
</evidence>
<dbReference type="InterPro" id="IPR011990">
    <property type="entry name" value="TPR-like_helical_dom_sf"/>
</dbReference>
<dbReference type="PANTHER" id="PTHR47926">
    <property type="entry name" value="PENTATRICOPEPTIDE REPEAT-CONTAINING PROTEIN"/>
    <property type="match status" value="1"/>
</dbReference>
<gene>
    <name evidence="4" type="ORF">J5N97_016087</name>
</gene>
<protein>
    <recommendedName>
        <fullName evidence="3">DYW domain-containing protein</fullName>
    </recommendedName>
</protein>
<name>A0A9D5CJ31_9LILI</name>
<dbReference type="InterPro" id="IPR046848">
    <property type="entry name" value="E_motif"/>
</dbReference>
<proteinExistence type="predicted"/>
<dbReference type="Pfam" id="PF01535">
    <property type="entry name" value="PPR"/>
    <property type="match status" value="7"/>
</dbReference>
<reference evidence="4" key="2">
    <citation type="journal article" date="2022" name="Hortic Res">
        <title>The genome of Dioscorea zingiberensis sheds light on the biosynthesis, origin and evolution of the medicinally important diosgenin saponins.</title>
        <authorList>
            <person name="Li Y."/>
            <person name="Tan C."/>
            <person name="Li Z."/>
            <person name="Guo J."/>
            <person name="Li S."/>
            <person name="Chen X."/>
            <person name="Wang C."/>
            <person name="Dai X."/>
            <person name="Yang H."/>
            <person name="Song W."/>
            <person name="Hou L."/>
            <person name="Xu J."/>
            <person name="Tong Z."/>
            <person name="Xu A."/>
            <person name="Yuan X."/>
            <person name="Wang W."/>
            <person name="Yang Q."/>
            <person name="Chen L."/>
            <person name="Sun Z."/>
            <person name="Wang K."/>
            <person name="Pan B."/>
            <person name="Chen J."/>
            <person name="Bao Y."/>
            <person name="Liu F."/>
            <person name="Qi X."/>
            <person name="Gang D.R."/>
            <person name="Wen J."/>
            <person name="Li J."/>
        </authorList>
    </citation>
    <scope>NUCLEOTIDE SEQUENCE</scope>
    <source>
        <strain evidence="4">Dzin_1.0</strain>
    </source>
</reference>
<keyword evidence="1" id="KW-0677">Repeat</keyword>
<feature type="repeat" description="PPR" evidence="2">
    <location>
        <begin position="310"/>
        <end position="344"/>
    </location>
</feature>
<dbReference type="Proteomes" id="UP001085076">
    <property type="component" value="Miscellaneous, Linkage group lg04"/>
</dbReference>
<accession>A0A9D5CJ31</accession>
<evidence type="ECO:0000259" key="3">
    <source>
        <dbReference type="Pfam" id="PF14432"/>
    </source>
</evidence>
<feature type="domain" description="DYW" evidence="3">
    <location>
        <begin position="828"/>
        <end position="920"/>
    </location>
</feature>
<dbReference type="InterPro" id="IPR032867">
    <property type="entry name" value="DYW_dom"/>
</dbReference>
<dbReference type="FunFam" id="1.25.40.10:FF:001202">
    <property type="entry name" value="Pentatricopeptide repeat-containing protein"/>
    <property type="match status" value="1"/>
</dbReference>
<evidence type="ECO:0000256" key="1">
    <source>
        <dbReference type="ARBA" id="ARBA00022737"/>
    </source>
</evidence>
<feature type="repeat" description="PPR" evidence="2">
    <location>
        <begin position="108"/>
        <end position="142"/>
    </location>
</feature>
<dbReference type="FunFam" id="1.25.40.10:FF:000196">
    <property type="entry name" value="Pentatricopeptide repeat-containing protein At4g14850"/>
    <property type="match status" value="1"/>
</dbReference>
<dbReference type="InterPro" id="IPR046960">
    <property type="entry name" value="PPR_At4g14850-like_plant"/>
</dbReference>
<dbReference type="PROSITE" id="PS51257">
    <property type="entry name" value="PROKAR_LIPOPROTEIN"/>
    <property type="match status" value="1"/>
</dbReference>
<feature type="repeat" description="PPR" evidence="2">
    <location>
        <begin position="512"/>
        <end position="546"/>
    </location>
</feature>
<feature type="repeat" description="PPR" evidence="2">
    <location>
        <begin position="411"/>
        <end position="445"/>
    </location>
</feature>
<evidence type="ECO:0000313" key="5">
    <source>
        <dbReference type="Proteomes" id="UP001085076"/>
    </source>
</evidence>
<feature type="repeat" description="PPR" evidence="2">
    <location>
        <begin position="209"/>
        <end position="243"/>
    </location>
</feature>
<dbReference type="Pfam" id="PF13041">
    <property type="entry name" value="PPR_2"/>
    <property type="match status" value="4"/>
</dbReference>
<dbReference type="NCBIfam" id="TIGR00756">
    <property type="entry name" value="PPR"/>
    <property type="match status" value="6"/>
</dbReference>
<dbReference type="GO" id="GO:0003723">
    <property type="term" value="F:RNA binding"/>
    <property type="evidence" value="ECO:0007669"/>
    <property type="project" value="InterPro"/>
</dbReference>
<comment type="caution">
    <text evidence="4">The sequence shown here is derived from an EMBL/GenBank/DDBJ whole genome shotgun (WGS) entry which is preliminary data.</text>
</comment>
<dbReference type="FunFam" id="1.25.40.10:FF:000031">
    <property type="entry name" value="Pentatricopeptide repeat-containing protein mitochondrial"/>
    <property type="match status" value="1"/>
</dbReference>
<dbReference type="FunFam" id="1.25.40.10:FF:000073">
    <property type="entry name" value="Pentatricopeptide repeat-containing protein chloroplastic"/>
    <property type="match status" value="1"/>
</dbReference>
<keyword evidence="5" id="KW-1185">Reference proteome</keyword>
<dbReference type="OrthoDB" id="185373at2759"/>
<dbReference type="Pfam" id="PF14432">
    <property type="entry name" value="DYW_deaminase"/>
    <property type="match status" value="1"/>
</dbReference>
<dbReference type="EMBL" id="JAGGNH010000004">
    <property type="protein sequence ID" value="KAJ0974122.1"/>
    <property type="molecule type" value="Genomic_DNA"/>
</dbReference>
<feature type="repeat" description="PPR" evidence="2">
    <location>
        <begin position="613"/>
        <end position="647"/>
    </location>
</feature>
<dbReference type="GO" id="GO:0008270">
    <property type="term" value="F:zinc ion binding"/>
    <property type="evidence" value="ECO:0007669"/>
    <property type="project" value="InterPro"/>
</dbReference>
<reference evidence="4" key="1">
    <citation type="submission" date="2021-03" db="EMBL/GenBank/DDBJ databases">
        <authorList>
            <person name="Li Z."/>
            <person name="Yang C."/>
        </authorList>
    </citation>
    <scope>NUCLEOTIDE SEQUENCE</scope>
    <source>
        <strain evidence="4">Dzin_1.0</strain>
        <tissue evidence="4">Leaf</tissue>
    </source>
</reference>